<evidence type="ECO:0000256" key="5">
    <source>
        <dbReference type="ARBA" id="ARBA00022989"/>
    </source>
</evidence>
<evidence type="ECO:0000259" key="8">
    <source>
        <dbReference type="PROSITE" id="PS50850"/>
    </source>
</evidence>
<feature type="transmembrane region" description="Helical" evidence="7">
    <location>
        <begin position="170"/>
        <end position="191"/>
    </location>
</feature>
<evidence type="ECO:0000256" key="3">
    <source>
        <dbReference type="ARBA" id="ARBA00022475"/>
    </source>
</evidence>
<evidence type="ECO:0000256" key="1">
    <source>
        <dbReference type="ARBA" id="ARBA00004651"/>
    </source>
</evidence>
<comment type="caution">
    <text evidence="9">The sequence shown here is derived from an EMBL/GenBank/DDBJ whole genome shotgun (WGS) entry which is preliminary data.</text>
</comment>
<evidence type="ECO:0000256" key="7">
    <source>
        <dbReference type="SAM" id="Phobius"/>
    </source>
</evidence>
<protein>
    <submittedName>
        <fullName evidence="9">MFS transporter</fullName>
    </submittedName>
</protein>
<organism evidence="9 10">
    <name type="scientific">Rugamonas apoptosis</name>
    <dbReference type="NCBI Taxonomy" id="2758570"/>
    <lineage>
        <taxon>Bacteria</taxon>
        <taxon>Pseudomonadati</taxon>
        <taxon>Pseudomonadota</taxon>
        <taxon>Betaproteobacteria</taxon>
        <taxon>Burkholderiales</taxon>
        <taxon>Oxalobacteraceae</taxon>
        <taxon>Telluria group</taxon>
        <taxon>Rugamonas</taxon>
    </lineage>
</organism>
<feature type="transmembrane region" description="Helical" evidence="7">
    <location>
        <begin position="85"/>
        <end position="103"/>
    </location>
</feature>
<feature type="transmembrane region" description="Helical" evidence="7">
    <location>
        <begin position="16"/>
        <end position="37"/>
    </location>
</feature>
<evidence type="ECO:0000313" key="10">
    <source>
        <dbReference type="Proteomes" id="UP000573499"/>
    </source>
</evidence>
<dbReference type="SUPFAM" id="SSF103473">
    <property type="entry name" value="MFS general substrate transporter"/>
    <property type="match status" value="1"/>
</dbReference>
<accession>A0A7W2ILW0</accession>
<evidence type="ECO:0000256" key="2">
    <source>
        <dbReference type="ARBA" id="ARBA00022448"/>
    </source>
</evidence>
<feature type="transmembrane region" description="Helical" evidence="7">
    <location>
        <begin position="397"/>
        <end position="413"/>
    </location>
</feature>
<keyword evidence="2" id="KW-0813">Transport</keyword>
<keyword evidence="5 7" id="KW-1133">Transmembrane helix</keyword>
<reference evidence="9 10" key="1">
    <citation type="submission" date="2020-07" db="EMBL/GenBank/DDBJ databases">
        <title>Novel species isolated from subtropical streams in China.</title>
        <authorList>
            <person name="Lu H."/>
        </authorList>
    </citation>
    <scope>NUCLEOTIDE SEQUENCE [LARGE SCALE GENOMIC DNA]</scope>
    <source>
        <strain evidence="9 10">LX47W</strain>
    </source>
</reference>
<dbReference type="PANTHER" id="PTHR43414">
    <property type="entry name" value="MULTIDRUG RESISTANCE PROTEIN MDTG"/>
    <property type="match status" value="1"/>
</dbReference>
<evidence type="ECO:0000256" key="6">
    <source>
        <dbReference type="ARBA" id="ARBA00023136"/>
    </source>
</evidence>
<comment type="subcellular location">
    <subcellularLocation>
        <location evidence="1">Cell membrane</location>
        <topology evidence="1">Multi-pass membrane protein</topology>
    </subcellularLocation>
</comment>
<dbReference type="InterPro" id="IPR020846">
    <property type="entry name" value="MFS_dom"/>
</dbReference>
<dbReference type="GO" id="GO:0005886">
    <property type="term" value="C:plasma membrane"/>
    <property type="evidence" value="ECO:0007669"/>
    <property type="project" value="UniProtKB-SubCell"/>
</dbReference>
<keyword evidence="4 7" id="KW-0812">Transmembrane</keyword>
<feature type="transmembrane region" description="Helical" evidence="7">
    <location>
        <begin position="358"/>
        <end position="377"/>
    </location>
</feature>
<keyword evidence="6 7" id="KW-0472">Membrane</keyword>
<evidence type="ECO:0000313" key="9">
    <source>
        <dbReference type="EMBL" id="MBA5688939.1"/>
    </source>
</evidence>
<dbReference type="Pfam" id="PF07690">
    <property type="entry name" value="MFS_1"/>
    <property type="match status" value="1"/>
</dbReference>
<keyword evidence="10" id="KW-1185">Reference proteome</keyword>
<proteinExistence type="predicted"/>
<feature type="transmembrane region" description="Helical" evidence="7">
    <location>
        <begin position="57"/>
        <end position="76"/>
    </location>
</feature>
<dbReference type="GO" id="GO:0022857">
    <property type="term" value="F:transmembrane transporter activity"/>
    <property type="evidence" value="ECO:0007669"/>
    <property type="project" value="InterPro"/>
</dbReference>
<dbReference type="PROSITE" id="PS50850">
    <property type="entry name" value="MFS"/>
    <property type="match status" value="1"/>
</dbReference>
<feature type="transmembrane region" description="Helical" evidence="7">
    <location>
        <begin position="265"/>
        <end position="286"/>
    </location>
</feature>
<dbReference type="Gene3D" id="1.20.1250.20">
    <property type="entry name" value="MFS general substrate transporter like domains"/>
    <property type="match status" value="2"/>
</dbReference>
<dbReference type="InterPro" id="IPR036259">
    <property type="entry name" value="MFS_trans_sf"/>
</dbReference>
<keyword evidence="3" id="KW-1003">Cell membrane</keyword>
<evidence type="ECO:0000256" key="4">
    <source>
        <dbReference type="ARBA" id="ARBA00022692"/>
    </source>
</evidence>
<feature type="transmembrane region" description="Helical" evidence="7">
    <location>
        <begin position="327"/>
        <end position="352"/>
    </location>
</feature>
<dbReference type="InterPro" id="IPR011701">
    <property type="entry name" value="MFS"/>
</dbReference>
<feature type="transmembrane region" description="Helical" evidence="7">
    <location>
        <begin position="292"/>
        <end position="315"/>
    </location>
</feature>
<dbReference type="EMBL" id="JACEZU010000009">
    <property type="protein sequence ID" value="MBA5688939.1"/>
    <property type="molecule type" value="Genomic_DNA"/>
</dbReference>
<dbReference type="Proteomes" id="UP000573499">
    <property type="component" value="Unassembled WGS sequence"/>
</dbReference>
<feature type="domain" description="Major facilitator superfamily (MFS) profile" evidence="8">
    <location>
        <begin position="15"/>
        <end position="438"/>
    </location>
</feature>
<dbReference type="PANTHER" id="PTHR43414:SF6">
    <property type="entry name" value="MULTIDRUG RESISTANCE PROTEIN MDTG"/>
    <property type="match status" value="1"/>
</dbReference>
<dbReference type="AlphaFoldDB" id="A0A7W2ILW0"/>
<dbReference type="RefSeq" id="WP_182155089.1">
    <property type="nucleotide sequence ID" value="NZ_JACEZU010000009.1"/>
</dbReference>
<sequence>MTTLALRPAPLLTRPVLATVGGHFGAAFAALCMPPFYAHILQANFALQAPSLVLAGWYFTLPTLAAALTSPMWGWLADRIGRRAALMRAHAGLCLAFIVTGLARTPLEFAFGLTLQGLLGGTFSASNAYLADQLPASRLAAVLGVMQGSARAALFAGPALVGLLEGHTDLLHLFLYLALLPAVACAVLWWLPEQAAHAAPRVGAVPAWGKGAAQERRASASQERCASAVQEHRATAPTHCGAPATVDIAGRDAAPHATCGINAAALYWLQAVFTIGTALSSPYFVTDLADRLHLGAATAGMLFGLPHAVFLLLAWPLGRRLHFTNAAAALAGYTALTCAGLLLQLLASGLAWMVAGRLLMGAGMTGACLAINALAAATVRNERAGRHFGQLEGASKWGGVAAGLLASALVAPLGYAAPMWLGCALLASLFISLKWKLS</sequence>
<gene>
    <name evidence="9" type="ORF">H3H39_18010</name>
</gene>
<name>A0A7W2ILW0_9BURK</name>